<sequence length="86" mass="9694">MSPLETGEEEEAGEEAREVEEWEQVGKKRIETSLLGCWHSAAVVRRRKKEDEEEKRCCQILFSCSTGLEGQKLSPTGRIAPTQPTC</sequence>
<dbReference type="AlphaFoldDB" id="A0A5J5DPN8"/>
<organism evidence="2 3">
    <name type="scientific">Etheostoma spectabile</name>
    <name type="common">orangethroat darter</name>
    <dbReference type="NCBI Taxonomy" id="54343"/>
    <lineage>
        <taxon>Eukaryota</taxon>
        <taxon>Metazoa</taxon>
        <taxon>Chordata</taxon>
        <taxon>Craniata</taxon>
        <taxon>Vertebrata</taxon>
        <taxon>Euteleostomi</taxon>
        <taxon>Actinopterygii</taxon>
        <taxon>Neopterygii</taxon>
        <taxon>Teleostei</taxon>
        <taxon>Neoteleostei</taxon>
        <taxon>Acanthomorphata</taxon>
        <taxon>Eupercaria</taxon>
        <taxon>Perciformes</taxon>
        <taxon>Percoidei</taxon>
        <taxon>Percidae</taxon>
        <taxon>Etheostomatinae</taxon>
        <taxon>Etheostoma</taxon>
    </lineage>
</organism>
<dbReference type="Proteomes" id="UP000327493">
    <property type="component" value="Chromosome 2"/>
</dbReference>
<protein>
    <submittedName>
        <fullName evidence="2">Uncharacterized protein</fullName>
    </submittedName>
</protein>
<keyword evidence="3" id="KW-1185">Reference proteome</keyword>
<feature type="region of interest" description="Disordered" evidence="1">
    <location>
        <begin position="1"/>
        <end position="22"/>
    </location>
</feature>
<evidence type="ECO:0000313" key="3">
    <source>
        <dbReference type="Proteomes" id="UP000327493"/>
    </source>
</evidence>
<name>A0A5J5DPN8_9PERO</name>
<gene>
    <name evidence="2" type="ORF">FQN60_012357</name>
</gene>
<feature type="non-terminal residue" evidence="2">
    <location>
        <position position="86"/>
    </location>
</feature>
<proteinExistence type="predicted"/>
<comment type="caution">
    <text evidence="2">The sequence shown here is derived from an EMBL/GenBank/DDBJ whole genome shotgun (WGS) entry which is preliminary data.</text>
</comment>
<evidence type="ECO:0000256" key="1">
    <source>
        <dbReference type="SAM" id="MobiDB-lite"/>
    </source>
</evidence>
<reference evidence="2 3" key="1">
    <citation type="submission" date="2019-08" db="EMBL/GenBank/DDBJ databases">
        <title>A chromosome-level genome assembly, high-density linkage maps, and genome scans reveal the genomic architecture of hybrid incompatibilities underlying speciation via character displacement in darters (Percidae: Etheostominae).</title>
        <authorList>
            <person name="Moran R.L."/>
            <person name="Catchen J.M."/>
            <person name="Fuller R.C."/>
        </authorList>
    </citation>
    <scope>NUCLEOTIDE SEQUENCE [LARGE SCALE GENOMIC DNA]</scope>
    <source>
        <strain evidence="2">EspeVRDwgs_2016</strain>
        <tissue evidence="2">Muscle</tissue>
    </source>
</reference>
<dbReference type="EMBL" id="VOFY01000002">
    <property type="protein sequence ID" value="KAA8595222.1"/>
    <property type="molecule type" value="Genomic_DNA"/>
</dbReference>
<accession>A0A5J5DPN8</accession>
<evidence type="ECO:0000313" key="2">
    <source>
        <dbReference type="EMBL" id="KAA8595222.1"/>
    </source>
</evidence>